<keyword evidence="3" id="KW-1185">Reference proteome</keyword>
<evidence type="ECO:0000313" key="3">
    <source>
        <dbReference type="Proteomes" id="UP000003448"/>
    </source>
</evidence>
<evidence type="ECO:0000256" key="1">
    <source>
        <dbReference type="SAM" id="MobiDB-lite"/>
    </source>
</evidence>
<accession>I0L4T5</accession>
<name>I0L4T5_9ACTN</name>
<sequence>MRTVELVCSPGLDAAIRTVWSRLAAARLPSLARNIHPTNRPHLTLAAVDEFPVGVEHRLAELFDAALPVPVTLDRVVVLDGSAPLVWLVRPTPALTALHAAVWDALAEADGQRPWHAPGAWVPHLSLALRFRDADLRLARAVTGGQRPTGSFDAARSYDGTDRTVTPLPRPSV</sequence>
<dbReference type="Pfam" id="PF13563">
    <property type="entry name" value="2_5_RNA_ligase2"/>
    <property type="match status" value="1"/>
</dbReference>
<evidence type="ECO:0008006" key="4">
    <source>
        <dbReference type="Google" id="ProtNLM"/>
    </source>
</evidence>
<dbReference type="Proteomes" id="UP000003448">
    <property type="component" value="Unassembled WGS sequence"/>
</dbReference>
<proteinExistence type="predicted"/>
<dbReference type="InterPro" id="IPR009097">
    <property type="entry name" value="Cyclic_Pdiesterase"/>
</dbReference>
<dbReference type="eggNOG" id="COG1514">
    <property type="taxonomic scope" value="Bacteria"/>
</dbReference>
<reference evidence="3" key="1">
    <citation type="journal article" date="2012" name="J. Bacteriol.">
        <title>Genome Sequence of Micromonospora lupini Lupac 08, Isolated from Root Nodules of Lupinus angustifolius.</title>
        <authorList>
            <person name="Alonso-Vega P."/>
            <person name="Normand P."/>
            <person name="Bacigalupe R."/>
            <person name="Pujic P."/>
            <person name="Lajus A."/>
            <person name="Vallenet D."/>
            <person name="Carro L."/>
            <person name="Coll P."/>
            <person name="Trujillo M.E."/>
        </authorList>
    </citation>
    <scope>NUCLEOTIDE SEQUENCE [LARGE SCALE GENOMIC DNA]</scope>
    <source>
        <strain evidence="3">Lupac 08</strain>
    </source>
</reference>
<gene>
    <name evidence="2" type="ORF">MILUP08_43744</name>
</gene>
<dbReference type="SUPFAM" id="SSF55144">
    <property type="entry name" value="LigT-like"/>
    <property type="match status" value="1"/>
</dbReference>
<dbReference type="EMBL" id="CAIE01000028">
    <property type="protein sequence ID" value="CCH18832.1"/>
    <property type="molecule type" value="Genomic_DNA"/>
</dbReference>
<dbReference type="STRING" id="1150864.MILUP08_43744"/>
<dbReference type="AlphaFoldDB" id="I0L4T5"/>
<protein>
    <recommendedName>
        <fullName evidence="4">2'-5' RNA ligase</fullName>
    </recommendedName>
</protein>
<organism evidence="2 3">
    <name type="scientific">Micromonospora lupini str. Lupac 08</name>
    <dbReference type="NCBI Taxonomy" id="1150864"/>
    <lineage>
        <taxon>Bacteria</taxon>
        <taxon>Bacillati</taxon>
        <taxon>Actinomycetota</taxon>
        <taxon>Actinomycetes</taxon>
        <taxon>Micromonosporales</taxon>
        <taxon>Micromonosporaceae</taxon>
        <taxon>Micromonospora</taxon>
    </lineage>
</organism>
<dbReference type="Gene3D" id="3.90.1140.10">
    <property type="entry name" value="Cyclic phosphodiesterase"/>
    <property type="match status" value="1"/>
</dbReference>
<comment type="caution">
    <text evidence="2">The sequence shown here is derived from an EMBL/GenBank/DDBJ whole genome shotgun (WGS) entry which is preliminary data.</text>
</comment>
<feature type="region of interest" description="Disordered" evidence="1">
    <location>
        <begin position="145"/>
        <end position="173"/>
    </location>
</feature>
<dbReference type="RefSeq" id="WP_007460492.1">
    <property type="nucleotide sequence ID" value="NZ_HF570108.1"/>
</dbReference>
<evidence type="ECO:0000313" key="2">
    <source>
        <dbReference type="EMBL" id="CCH18832.1"/>
    </source>
</evidence>
<dbReference type="OrthoDB" id="3397424at2"/>